<name>A0ABT1IH23_9PSEU</name>
<evidence type="ECO:0008006" key="3">
    <source>
        <dbReference type="Google" id="ProtNLM"/>
    </source>
</evidence>
<protein>
    <recommendedName>
        <fullName evidence="3">PE family protein</fullName>
    </recommendedName>
</protein>
<evidence type="ECO:0000313" key="1">
    <source>
        <dbReference type="EMBL" id="MCP2271935.1"/>
    </source>
</evidence>
<proteinExistence type="predicted"/>
<comment type="caution">
    <text evidence="1">The sequence shown here is derived from an EMBL/GenBank/DDBJ whole genome shotgun (WGS) entry which is preliminary data.</text>
</comment>
<dbReference type="Proteomes" id="UP001205185">
    <property type="component" value="Unassembled WGS sequence"/>
</dbReference>
<keyword evidence="2" id="KW-1185">Reference proteome</keyword>
<gene>
    <name evidence="1" type="ORF">LV75_004449</name>
</gene>
<sequence length="143" mass="15465">MPDGDIAASVDRQISVQVGKGPVLTYQLPSEVASGSGRSGHFQFESISALDALIARWHVVLTKISANARTLEESHETIRPPAGDGMSANEVNATKFSVQSALDHNIQMHEYTKAYLEKLIAARNAYAATEARNTVIVRTSEGR</sequence>
<evidence type="ECO:0000313" key="2">
    <source>
        <dbReference type="Proteomes" id="UP001205185"/>
    </source>
</evidence>
<accession>A0ABT1IH23</accession>
<dbReference type="RefSeq" id="WP_253888882.1">
    <property type="nucleotide sequence ID" value="NZ_BAAAVB010000003.1"/>
</dbReference>
<organism evidence="1 2">
    <name type="scientific">Actinokineospora diospyrosa</name>
    <dbReference type="NCBI Taxonomy" id="103728"/>
    <lineage>
        <taxon>Bacteria</taxon>
        <taxon>Bacillati</taxon>
        <taxon>Actinomycetota</taxon>
        <taxon>Actinomycetes</taxon>
        <taxon>Pseudonocardiales</taxon>
        <taxon>Pseudonocardiaceae</taxon>
        <taxon>Actinokineospora</taxon>
    </lineage>
</organism>
<dbReference type="EMBL" id="JAMTCO010000010">
    <property type="protein sequence ID" value="MCP2271935.1"/>
    <property type="molecule type" value="Genomic_DNA"/>
</dbReference>
<reference evidence="1 2" key="1">
    <citation type="submission" date="2022-06" db="EMBL/GenBank/DDBJ databases">
        <title>Genomic Encyclopedia of Archaeal and Bacterial Type Strains, Phase II (KMG-II): from individual species to whole genera.</title>
        <authorList>
            <person name="Goeker M."/>
        </authorList>
    </citation>
    <scope>NUCLEOTIDE SEQUENCE [LARGE SCALE GENOMIC DNA]</scope>
    <source>
        <strain evidence="1 2">DSM 44255</strain>
    </source>
</reference>